<dbReference type="EMBL" id="LBSK01000042">
    <property type="protein sequence ID" value="KKQ15530.1"/>
    <property type="molecule type" value="Genomic_DNA"/>
</dbReference>
<evidence type="ECO:0000313" key="1">
    <source>
        <dbReference type="EMBL" id="KKQ15530.1"/>
    </source>
</evidence>
<dbReference type="AlphaFoldDB" id="A0A0G0FNY7"/>
<gene>
    <name evidence="1" type="ORF">US29_C0042G0008</name>
</gene>
<name>A0A0G0FNY7_9BACT</name>
<comment type="caution">
    <text evidence="1">The sequence shown here is derived from an EMBL/GenBank/DDBJ whole genome shotgun (WGS) entry which is preliminary data.</text>
</comment>
<accession>A0A0G0FNY7</accession>
<proteinExistence type="predicted"/>
<organism evidence="1 2">
    <name type="scientific">candidate division WS6 bacterium GW2011_GWF1_36_8</name>
    <dbReference type="NCBI Taxonomy" id="1619098"/>
    <lineage>
        <taxon>Bacteria</taxon>
        <taxon>Candidatus Dojkabacteria</taxon>
    </lineage>
</organism>
<sequence>MSLLEQERDIWEGTQYHNNQHMMRIILNTRVWEEAIQAYQEIQDNHLTTKITEIHKLELTLIMDQQKTHHI</sequence>
<protein>
    <submittedName>
        <fullName evidence="1">Uncharacterized protein</fullName>
    </submittedName>
</protein>
<reference evidence="1 2" key="1">
    <citation type="journal article" date="2015" name="Nature">
        <title>rRNA introns, odd ribosomes, and small enigmatic genomes across a large radiation of phyla.</title>
        <authorList>
            <person name="Brown C.T."/>
            <person name="Hug L.A."/>
            <person name="Thomas B.C."/>
            <person name="Sharon I."/>
            <person name="Castelle C.J."/>
            <person name="Singh A."/>
            <person name="Wilkins M.J."/>
            <person name="Williams K.H."/>
            <person name="Banfield J.F."/>
        </authorList>
    </citation>
    <scope>NUCLEOTIDE SEQUENCE [LARGE SCALE GENOMIC DNA]</scope>
</reference>
<evidence type="ECO:0000313" key="2">
    <source>
        <dbReference type="Proteomes" id="UP000033886"/>
    </source>
</evidence>
<dbReference type="Proteomes" id="UP000033886">
    <property type="component" value="Unassembled WGS sequence"/>
</dbReference>